<protein>
    <submittedName>
        <fullName evidence="1">485_t:CDS:1</fullName>
    </submittedName>
</protein>
<keyword evidence="2" id="KW-1185">Reference proteome</keyword>
<evidence type="ECO:0000313" key="1">
    <source>
        <dbReference type="EMBL" id="CAG8584503.1"/>
    </source>
</evidence>
<reference evidence="1" key="1">
    <citation type="submission" date="2021-06" db="EMBL/GenBank/DDBJ databases">
        <authorList>
            <person name="Kallberg Y."/>
            <person name="Tangrot J."/>
            <person name="Rosling A."/>
        </authorList>
    </citation>
    <scope>NUCLEOTIDE SEQUENCE</scope>
    <source>
        <strain evidence="1">IL203A</strain>
    </source>
</reference>
<name>A0ACA9MD47_9GLOM</name>
<evidence type="ECO:0000313" key="2">
    <source>
        <dbReference type="Proteomes" id="UP000789702"/>
    </source>
</evidence>
<dbReference type="EMBL" id="CAJVPU010008488">
    <property type="protein sequence ID" value="CAG8584503.1"/>
    <property type="molecule type" value="Genomic_DNA"/>
</dbReference>
<accession>A0ACA9MD47</accession>
<dbReference type="Proteomes" id="UP000789702">
    <property type="component" value="Unassembled WGS sequence"/>
</dbReference>
<organism evidence="1 2">
    <name type="scientific">Dentiscutata heterogama</name>
    <dbReference type="NCBI Taxonomy" id="1316150"/>
    <lineage>
        <taxon>Eukaryota</taxon>
        <taxon>Fungi</taxon>
        <taxon>Fungi incertae sedis</taxon>
        <taxon>Mucoromycota</taxon>
        <taxon>Glomeromycotina</taxon>
        <taxon>Glomeromycetes</taxon>
        <taxon>Diversisporales</taxon>
        <taxon>Gigasporaceae</taxon>
        <taxon>Dentiscutata</taxon>
    </lineage>
</organism>
<feature type="non-terminal residue" evidence="1">
    <location>
        <position position="44"/>
    </location>
</feature>
<proteinExistence type="predicted"/>
<comment type="caution">
    <text evidence="1">The sequence shown here is derived from an EMBL/GenBank/DDBJ whole genome shotgun (WGS) entry which is preliminary data.</text>
</comment>
<sequence>MDRLMLDLCYYRGIGVERMDIRWVTHLEDNFRYCGIGVERMNLR</sequence>
<gene>
    <name evidence="1" type="ORF">DHETER_LOCUS6611</name>
</gene>